<evidence type="ECO:0000313" key="6">
    <source>
        <dbReference type="EMBL" id="CAD7247703.1"/>
    </source>
</evidence>
<keyword evidence="1" id="KW-0677">Repeat</keyword>
<dbReference type="PROSITE" id="PS50835">
    <property type="entry name" value="IG_LIKE"/>
    <property type="match status" value="2"/>
</dbReference>
<dbReference type="InterPro" id="IPR036116">
    <property type="entry name" value="FN3_sf"/>
</dbReference>
<dbReference type="GO" id="GO:0005886">
    <property type="term" value="C:plasma membrane"/>
    <property type="evidence" value="ECO:0007669"/>
    <property type="project" value="TreeGrafter"/>
</dbReference>
<feature type="domain" description="Ig-like" evidence="4">
    <location>
        <begin position="1"/>
        <end position="79"/>
    </location>
</feature>
<dbReference type="GO" id="GO:0043025">
    <property type="term" value="C:neuronal cell body"/>
    <property type="evidence" value="ECO:0007669"/>
    <property type="project" value="TreeGrafter"/>
</dbReference>
<name>A0A7R8XKJ3_9CRUS</name>
<feature type="compositionally biased region" description="Polar residues" evidence="3">
    <location>
        <begin position="28"/>
        <end position="42"/>
    </location>
</feature>
<dbReference type="Gene3D" id="2.60.40.10">
    <property type="entry name" value="Immunoglobulins"/>
    <property type="match status" value="3"/>
</dbReference>
<dbReference type="InterPro" id="IPR050958">
    <property type="entry name" value="Cell_Adh-Cytoskel_Orgn"/>
</dbReference>
<dbReference type="Pfam" id="PF07679">
    <property type="entry name" value="I-set"/>
    <property type="match status" value="1"/>
</dbReference>
<dbReference type="GO" id="GO:0008046">
    <property type="term" value="F:axon guidance receptor activity"/>
    <property type="evidence" value="ECO:0007669"/>
    <property type="project" value="TreeGrafter"/>
</dbReference>
<gene>
    <name evidence="6" type="ORF">DSTB1V02_LOCUS7528</name>
</gene>
<dbReference type="SMART" id="SM00409">
    <property type="entry name" value="IG"/>
    <property type="match status" value="2"/>
</dbReference>
<organism evidence="6">
    <name type="scientific">Darwinula stevensoni</name>
    <dbReference type="NCBI Taxonomy" id="69355"/>
    <lineage>
        <taxon>Eukaryota</taxon>
        <taxon>Metazoa</taxon>
        <taxon>Ecdysozoa</taxon>
        <taxon>Arthropoda</taxon>
        <taxon>Crustacea</taxon>
        <taxon>Oligostraca</taxon>
        <taxon>Ostracoda</taxon>
        <taxon>Podocopa</taxon>
        <taxon>Podocopida</taxon>
        <taxon>Darwinulocopina</taxon>
        <taxon>Darwinuloidea</taxon>
        <taxon>Darwinulidae</taxon>
        <taxon>Darwinula</taxon>
    </lineage>
</organism>
<proteinExistence type="predicted"/>
<feature type="domain" description="Ig-like" evidence="4">
    <location>
        <begin position="82"/>
        <end position="172"/>
    </location>
</feature>
<dbReference type="AlphaFoldDB" id="A0A7R8XKJ3"/>
<dbReference type="InterPro" id="IPR003599">
    <property type="entry name" value="Ig_sub"/>
</dbReference>
<evidence type="ECO:0000256" key="3">
    <source>
        <dbReference type="SAM" id="MobiDB-lite"/>
    </source>
</evidence>
<evidence type="ECO:0000313" key="7">
    <source>
        <dbReference type="Proteomes" id="UP000677054"/>
    </source>
</evidence>
<dbReference type="SUPFAM" id="SSF48726">
    <property type="entry name" value="Immunoglobulin"/>
    <property type="match status" value="2"/>
</dbReference>
<dbReference type="InterPro" id="IPR036179">
    <property type="entry name" value="Ig-like_dom_sf"/>
</dbReference>
<reference evidence="6" key="1">
    <citation type="submission" date="2020-11" db="EMBL/GenBank/DDBJ databases">
        <authorList>
            <person name="Tran Van P."/>
        </authorList>
    </citation>
    <scope>NUCLEOTIDE SEQUENCE</scope>
</reference>
<keyword evidence="7" id="KW-1185">Reference proteome</keyword>
<evidence type="ECO:0000256" key="2">
    <source>
        <dbReference type="ARBA" id="ARBA00023319"/>
    </source>
</evidence>
<evidence type="ECO:0000256" key="1">
    <source>
        <dbReference type="ARBA" id="ARBA00022737"/>
    </source>
</evidence>
<sequence length="369" mass="41893">MSWELDHPEEERRIAGTINDEPVPPFYAQQSDETPTEKSWTGSSITLENVERHEAGMYRCRADNGLGDPSTDDVQVVVNYAPEIHVDQDWIHSGEGNDVNLTCNIQGDPKPTVEWQRRMEDGKRFTLDPSVTWHIGNTYTLDIKNLSRGDFSVYFCKAWNELGETEGSIEVSGEDRQARQRNGRERVGNITGKAPRVANQAKFKSEPDGDQSNSYRLVWEVESYSPIESYELEYRKHNETESLPWSTIAIPANSSFSYQHSMAYTLEGLTEATIYDVKVRVKNRFGWNRESEITTFTTLSGYGIGVGIDGRVLPPHSLVFNLLSPYELNIPSSFFRGRGTWNPHRLQNIPPPWPCEASEVRAEAPSRSL</sequence>
<dbReference type="Pfam" id="PF00041">
    <property type="entry name" value="fn3"/>
    <property type="match status" value="1"/>
</dbReference>
<dbReference type="InterPro" id="IPR007110">
    <property type="entry name" value="Ig-like_dom"/>
</dbReference>
<feature type="compositionally biased region" description="Basic and acidic residues" evidence="3">
    <location>
        <begin position="1"/>
        <end position="14"/>
    </location>
</feature>
<dbReference type="InterPro" id="IPR003961">
    <property type="entry name" value="FN3_dom"/>
</dbReference>
<feature type="region of interest" description="Disordered" evidence="3">
    <location>
        <begin position="1"/>
        <end position="42"/>
    </location>
</feature>
<dbReference type="SUPFAM" id="SSF49265">
    <property type="entry name" value="Fibronectin type III"/>
    <property type="match status" value="1"/>
</dbReference>
<accession>A0A7R8XKJ3</accession>
<dbReference type="EMBL" id="CAJPEV010001546">
    <property type="protein sequence ID" value="CAG0893232.1"/>
    <property type="molecule type" value="Genomic_DNA"/>
</dbReference>
<dbReference type="GO" id="GO:0030424">
    <property type="term" value="C:axon"/>
    <property type="evidence" value="ECO:0007669"/>
    <property type="project" value="TreeGrafter"/>
</dbReference>
<dbReference type="PANTHER" id="PTHR45080">
    <property type="entry name" value="CONTACTIN 5"/>
    <property type="match status" value="1"/>
</dbReference>
<dbReference type="Proteomes" id="UP000677054">
    <property type="component" value="Unassembled WGS sequence"/>
</dbReference>
<evidence type="ECO:0000259" key="5">
    <source>
        <dbReference type="PROSITE" id="PS50853"/>
    </source>
</evidence>
<feature type="domain" description="Fibronectin type-III" evidence="5">
    <location>
        <begin position="194"/>
        <end position="301"/>
    </location>
</feature>
<dbReference type="SMART" id="SM00408">
    <property type="entry name" value="IGc2"/>
    <property type="match status" value="2"/>
</dbReference>
<dbReference type="InterPro" id="IPR013098">
    <property type="entry name" value="Ig_I-set"/>
</dbReference>
<dbReference type="GO" id="GO:0007156">
    <property type="term" value="P:homophilic cell adhesion via plasma membrane adhesion molecules"/>
    <property type="evidence" value="ECO:0007669"/>
    <property type="project" value="TreeGrafter"/>
</dbReference>
<dbReference type="CDD" id="cd00063">
    <property type="entry name" value="FN3"/>
    <property type="match status" value="1"/>
</dbReference>
<protein>
    <submittedName>
        <fullName evidence="6">Uncharacterized protein</fullName>
    </submittedName>
</protein>
<dbReference type="EMBL" id="LR901063">
    <property type="protein sequence ID" value="CAD7247703.1"/>
    <property type="molecule type" value="Genomic_DNA"/>
</dbReference>
<dbReference type="PROSITE" id="PS50853">
    <property type="entry name" value="FN3"/>
    <property type="match status" value="1"/>
</dbReference>
<dbReference type="InterPro" id="IPR013783">
    <property type="entry name" value="Ig-like_fold"/>
</dbReference>
<keyword evidence="2" id="KW-0393">Immunoglobulin domain</keyword>
<dbReference type="GO" id="GO:0050808">
    <property type="term" value="P:synapse organization"/>
    <property type="evidence" value="ECO:0007669"/>
    <property type="project" value="TreeGrafter"/>
</dbReference>
<evidence type="ECO:0000259" key="4">
    <source>
        <dbReference type="PROSITE" id="PS50835"/>
    </source>
</evidence>
<dbReference type="PANTHER" id="PTHR45080:SF33">
    <property type="entry name" value="IG-LIKE DOMAIN-CONTAINING PROTEIN"/>
    <property type="match status" value="1"/>
</dbReference>
<dbReference type="InterPro" id="IPR003598">
    <property type="entry name" value="Ig_sub2"/>
</dbReference>
<dbReference type="OrthoDB" id="6507807at2759"/>